<reference evidence="3 4" key="1">
    <citation type="submission" date="2020-08" db="EMBL/GenBank/DDBJ databases">
        <title>Genome public.</title>
        <authorList>
            <person name="Liu C."/>
            <person name="Sun Q."/>
        </authorList>
    </citation>
    <scope>NUCLEOTIDE SEQUENCE [LARGE SCALE GENOMIC DNA]</scope>
    <source>
        <strain evidence="3 4">BX4</strain>
    </source>
</reference>
<dbReference type="InterPro" id="IPR008969">
    <property type="entry name" value="CarboxyPept-like_regulatory"/>
</dbReference>
<feature type="domain" description="PKD" evidence="2">
    <location>
        <begin position="621"/>
        <end position="701"/>
    </location>
</feature>
<dbReference type="SUPFAM" id="SSF49299">
    <property type="entry name" value="PKD domain"/>
    <property type="match status" value="1"/>
</dbReference>
<dbReference type="InterPro" id="IPR035986">
    <property type="entry name" value="PKD_dom_sf"/>
</dbReference>
<name>A0ABR7F355_9FIRM</name>
<dbReference type="Gene3D" id="2.60.40.1120">
    <property type="entry name" value="Carboxypeptidase-like, regulatory domain"/>
    <property type="match status" value="1"/>
</dbReference>
<feature type="chain" id="PRO_5046383383" evidence="1">
    <location>
        <begin position="29"/>
        <end position="834"/>
    </location>
</feature>
<dbReference type="CDD" id="cd00146">
    <property type="entry name" value="PKD"/>
    <property type="match status" value="1"/>
</dbReference>
<evidence type="ECO:0000313" key="4">
    <source>
        <dbReference type="Proteomes" id="UP000597877"/>
    </source>
</evidence>
<dbReference type="Pfam" id="PF17802">
    <property type="entry name" value="SpaA"/>
    <property type="match status" value="1"/>
</dbReference>
<dbReference type="Gene3D" id="2.60.40.10">
    <property type="entry name" value="Immunoglobulins"/>
    <property type="match status" value="2"/>
</dbReference>
<organism evidence="3 4">
    <name type="scientific">Eubacterium segne</name>
    <dbReference type="NCBI Taxonomy" id="2763045"/>
    <lineage>
        <taxon>Bacteria</taxon>
        <taxon>Bacillati</taxon>
        <taxon>Bacillota</taxon>
        <taxon>Clostridia</taxon>
        <taxon>Eubacteriales</taxon>
        <taxon>Eubacteriaceae</taxon>
        <taxon>Eubacterium</taxon>
    </lineage>
</organism>
<dbReference type="SUPFAM" id="SSF49464">
    <property type="entry name" value="Carboxypeptidase regulatory domain-like"/>
    <property type="match status" value="1"/>
</dbReference>
<accession>A0ABR7F355</accession>
<feature type="signal peptide" evidence="1">
    <location>
        <begin position="1"/>
        <end position="28"/>
    </location>
</feature>
<dbReference type="InterPro" id="IPR011050">
    <property type="entry name" value="Pectin_lyase_fold/virulence"/>
</dbReference>
<dbReference type="EMBL" id="JACOOZ010000003">
    <property type="protein sequence ID" value="MBC5667240.1"/>
    <property type="molecule type" value="Genomic_DNA"/>
</dbReference>
<keyword evidence="1" id="KW-0732">Signal</keyword>
<dbReference type="InterPro" id="IPR022409">
    <property type="entry name" value="PKD/Chitinase_dom"/>
</dbReference>
<dbReference type="PROSITE" id="PS50093">
    <property type="entry name" value="PKD"/>
    <property type="match status" value="1"/>
</dbReference>
<evidence type="ECO:0000259" key="2">
    <source>
        <dbReference type="PROSITE" id="PS50093"/>
    </source>
</evidence>
<dbReference type="InterPro" id="IPR041033">
    <property type="entry name" value="SpaA_PFL_dom_1"/>
</dbReference>
<proteinExistence type="predicted"/>
<dbReference type="SUPFAM" id="SSF51126">
    <property type="entry name" value="Pectin lyase-like"/>
    <property type="match status" value="1"/>
</dbReference>
<protein>
    <submittedName>
        <fullName evidence="3">PKD domain-containing protein</fullName>
    </submittedName>
</protein>
<gene>
    <name evidence="3" type="ORF">H8S00_04480</name>
</gene>
<dbReference type="SMART" id="SM00089">
    <property type="entry name" value="PKD"/>
    <property type="match status" value="1"/>
</dbReference>
<dbReference type="InterPro" id="IPR013783">
    <property type="entry name" value="Ig-like_fold"/>
</dbReference>
<keyword evidence="4" id="KW-1185">Reference proteome</keyword>
<evidence type="ECO:0000313" key="3">
    <source>
        <dbReference type="EMBL" id="MBC5667240.1"/>
    </source>
</evidence>
<comment type="caution">
    <text evidence="3">The sequence shown here is derived from an EMBL/GenBank/DDBJ whole genome shotgun (WGS) entry which is preliminary data.</text>
</comment>
<dbReference type="InterPro" id="IPR000601">
    <property type="entry name" value="PKD_dom"/>
</dbReference>
<dbReference type="Pfam" id="PF18911">
    <property type="entry name" value="PKD_4"/>
    <property type="match status" value="1"/>
</dbReference>
<evidence type="ECO:0000256" key="1">
    <source>
        <dbReference type="SAM" id="SignalP"/>
    </source>
</evidence>
<dbReference type="Proteomes" id="UP000597877">
    <property type="component" value="Unassembled WGS sequence"/>
</dbReference>
<sequence length="834" mass="91826">MKFKRKFKETVSLLLILTLISGTIDAKAFDHSGPIMFNGNYYENLETAIEEAQETQKDSTIYLYENTVVENQITIKSENKVNIVAEEQVTISVTDTAAFLLVEKDAEISLCNITVDGNKCGQKYSVSPLKIKGKIELINSSITKFKGYDSTVSLDSGSMRMNSDSYISYNSVETYLSKGGGVYMCGKSYLYGGNVCNNSSTFRGGGIEATGEAYIENVTIENNKTFEMGAGINVTKCKLFINNCTLSGNYDTWNEKQMGYVGNDLFVDSSEDIEIYNTKITAKKDDSGYFRMYLGGSGNKIISGLSIIGEKDNNNDGLAINGGKTIIKRPGTYNTYAGEVKTEKNIITGLNGKDNGAGLYIGDKADVEIEQLELTKNVGANGGAIYNSGKLLLDDVTIADNDTDKKSSVDSFCGKGIYQNGEITLNKNANISDQIYLTKDQYITVAENLLYHTGVHSAINITIGEDNLSENRTLIRYSTQNSSIDAFSAVQNGIFKFENSQNISDINDILVKNNDIVINSKCKNVTVKCVDENKKPIVGLKLDIYKKYNDKKNVKLGTTAESDNTGHIVINGLNRGEYYFLMSGILSGYEYDRSMKGNFVIADQEEVENVEITLNTADLPPNAVITSSQTVAKVNENISYSAKNSTDDKGIKSYYWDFGDGTKSHEINVTHKYADEGTYTVSLSVTDKGNNVSKTTCKITIKGIPEKSQKTIVNVLDTDTEQMIKNAYVEIWKDDTTKTIEGKTNEKGMFNCYLMPGEYTAIVYCNGYYSRSTSIVIGNEGKNIKIPLNTYDTVGGSLTVKELSLEEIKKTGIDTTNLANRKVTKETLTLNFGE</sequence>
<dbReference type="RefSeq" id="WP_186840043.1">
    <property type="nucleotide sequence ID" value="NZ_JACOOZ010000003.1"/>
</dbReference>